<dbReference type="SUPFAM" id="SSF53448">
    <property type="entry name" value="Nucleotide-diphospho-sugar transferases"/>
    <property type="match status" value="1"/>
</dbReference>
<comment type="caution">
    <text evidence="1">The sequence shown here is derived from an EMBL/GenBank/DDBJ whole genome shotgun (WGS) entry which is preliminary data.</text>
</comment>
<evidence type="ECO:0008006" key="3">
    <source>
        <dbReference type="Google" id="ProtNLM"/>
    </source>
</evidence>
<evidence type="ECO:0000313" key="2">
    <source>
        <dbReference type="Proteomes" id="UP000774699"/>
    </source>
</evidence>
<organism evidence="1 2">
    <name type="scientific">Candidatus Iainarchaeum sp</name>
    <dbReference type="NCBI Taxonomy" id="3101447"/>
    <lineage>
        <taxon>Archaea</taxon>
        <taxon>Candidatus Iainarchaeota</taxon>
        <taxon>Candidatus Iainarchaeia</taxon>
        <taxon>Candidatus Iainarchaeales</taxon>
        <taxon>Candidatus Iainarchaeaceae</taxon>
        <taxon>Candidatus Iainarchaeum</taxon>
    </lineage>
</organism>
<dbReference type="Gene3D" id="3.90.550.10">
    <property type="entry name" value="Spore Coat Polysaccharide Biosynthesis Protein SpsA, Chain A"/>
    <property type="match status" value="1"/>
</dbReference>
<gene>
    <name evidence="1" type="ORF">FJY86_01235</name>
</gene>
<dbReference type="EMBL" id="VGJJ01000005">
    <property type="protein sequence ID" value="MBM3281950.1"/>
    <property type="molecule type" value="Genomic_DNA"/>
</dbReference>
<proteinExistence type="predicted"/>
<dbReference type="AlphaFoldDB" id="A0A8T4C7N0"/>
<sequence length="246" mass="28910">MNTHPPRILVGCPTHELKSDSIEPFLRGIEQLTYTNFDVLLEDNSPTPMYSQRIQEWGNHWMKNHPGQLFEIIHTEKPDDSARQRIVHGRNLLRQRVLSKKYDYFFSLEQDIIPPTDIIETLLSRNQKIVSATYLNRKNIPTGYRIEIMAGYYHNEGEKNKGVFRDYGFNLILPSRLMKVDYTGLGCMLIAREILEKISFRVETNTPHCDDMLFCMDAQKNGYEIYLDTHAWCLHLFNDAFKKTNY</sequence>
<reference evidence="1" key="1">
    <citation type="submission" date="2019-03" db="EMBL/GenBank/DDBJ databases">
        <title>Lake Tanganyika Metagenome-Assembled Genomes (MAGs).</title>
        <authorList>
            <person name="Tran P."/>
        </authorList>
    </citation>
    <scope>NUCLEOTIDE SEQUENCE</scope>
    <source>
        <strain evidence="1">M_DeepCast_50m_m2_156</strain>
    </source>
</reference>
<dbReference type="Proteomes" id="UP000774699">
    <property type="component" value="Unassembled WGS sequence"/>
</dbReference>
<accession>A0A8T4C7N0</accession>
<name>A0A8T4C7N0_9ARCH</name>
<evidence type="ECO:0000313" key="1">
    <source>
        <dbReference type="EMBL" id="MBM3281950.1"/>
    </source>
</evidence>
<protein>
    <recommendedName>
        <fullName evidence="3">Glycosyltransferase 2-like domain-containing protein</fullName>
    </recommendedName>
</protein>
<dbReference type="InterPro" id="IPR029044">
    <property type="entry name" value="Nucleotide-diphossugar_trans"/>
</dbReference>